<organism evidence="2 3">
    <name type="scientific">Terrihalobacillus insolitus</name>
    <dbReference type="NCBI Taxonomy" id="2950438"/>
    <lineage>
        <taxon>Bacteria</taxon>
        <taxon>Bacillati</taxon>
        <taxon>Bacillota</taxon>
        <taxon>Bacilli</taxon>
        <taxon>Bacillales</taxon>
        <taxon>Bacillaceae</taxon>
        <taxon>Terrihalobacillus</taxon>
    </lineage>
</organism>
<keyword evidence="1" id="KW-0812">Transmembrane</keyword>
<dbReference type="PIRSF" id="PIRSF002599">
    <property type="entry name" value="Cold_shock_A"/>
    <property type="match status" value="1"/>
</dbReference>
<dbReference type="GO" id="GO:0003676">
    <property type="term" value="F:nucleic acid binding"/>
    <property type="evidence" value="ECO:0007669"/>
    <property type="project" value="InterPro"/>
</dbReference>
<evidence type="ECO:0000313" key="3">
    <source>
        <dbReference type="Proteomes" id="UP001145050"/>
    </source>
</evidence>
<evidence type="ECO:0000256" key="1">
    <source>
        <dbReference type="SAM" id="Phobius"/>
    </source>
</evidence>
<keyword evidence="3" id="KW-1185">Reference proteome</keyword>
<gene>
    <name evidence="2" type="ORF">NC797_05450</name>
</gene>
<keyword evidence="1" id="KW-0472">Membrane</keyword>
<keyword evidence="1" id="KW-1133">Transmembrane helix</keyword>
<dbReference type="InterPro" id="IPR012156">
    <property type="entry name" value="Cold_shock_CspA"/>
</dbReference>
<comment type="caution">
    <text evidence="2">The sequence shown here is derived from an EMBL/GenBank/DDBJ whole genome shotgun (WGS) entry which is preliminary data.</text>
</comment>
<dbReference type="EMBL" id="JAMQKB010000003">
    <property type="protein sequence ID" value="MDC3423951.1"/>
    <property type="molecule type" value="Genomic_DNA"/>
</dbReference>
<feature type="transmembrane region" description="Helical" evidence="1">
    <location>
        <begin position="40"/>
        <end position="57"/>
    </location>
</feature>
<protein>
    <submittedName>
        <fullName evidence="2">DUF1294 domain-containing protein</fullName>
    </submittedName>
</protein>
<dbReference type="InterPro" id="IPR010718">
    <property type="entry name" value="DUF1294"/>
</dbReference>
<name>A0A9X3WTH2_9BACI</name>
<feature type="transmembrane region" description="Helical" evidence="1">
    <location>
        <begin position="6"/>
        <end position="24"/>
    </location>
</feature>
<dbReference type="RefSeq" id="WP_272435735.1">
    <property type="nucleotide sequence ID" value="NZ_JAMQKB010000003.1"/>
</dbReference>
<dbReference type="Proteomes" id="UP001145050">
    <property type="component" value="Unassembled WGS sequence"/>
</dbReference>
<sequence length="90" mass="10671">MDEIILIITYFGIINITAFFTMGVDKRRSKSKHWRIPERRLWLLTLFGGAIGAYYGMRTFRHKTKHLQFKYGLPIVALLQVILYVYLFLS</sequence>
<proteinExistence type="predicted"/>
<accession>A0A9X3WTH2</accession>
<dbReference type="Pfam" id="PF06961">
    <property type="entry name" value="DUF1294"/>
    <property type="match status" value="1"/>
</dbReference>
<feature type="transmembrane region" description="Helical" evidence="1">
    <location>
        <begin position="69"/>
        <end position="89"/>
    </location>
</feature>
<dbReference type="AlphaFoldDB" id="A0A9X3WTH2"/>
<evidence type="ECO:0000313" key="2">
    <source>
        <dbReference type="EMBL" id="MDC3423951.1"/>
    </source>
</evidence>
<reference evidence="2" key="1">
    <citation type="submission" date="2022-06" db="EMBL/GenBank/DDBJ databases">
        <title>Aquibacillus sp. a new bacterium isolated from soil saline samples.</title>
        <authorList>
            <person name="Galisteo C."/>
            <person name="De La Haba R."/>
            <person name="Sanchez-Porro C."/>
            <person name="Ventosa A."/>
        </authorList>
    </citation>
    <scope>NUCLEOTIDE SEQUENCE</scope>
    <source>
        <strain evidence="2">3ASR75-11</strain>
    </source>
</reference>